<evidence type="ECO:0000256" key="1">
    <source>
        <dbReference type="SAM" id="MobiDB-lite"/>
    </source>
</evidence>
<gene>
    <name evidence="2" type="ORF">MPH_08728</name>
</gene>
<feature type="region of interest" description="Disordered" evidence="1">
    <location>
        <begin position="55"/>
        <end position="74"/>
    </location>
</feature>
<reference evidence="2 3" key="1">
    <citation type="journal article" date="2012" name="BMC Genomics">
        <title>Tools to kill: Genome of one of the most destructive plant pathogenic fungi Macrophomina phaseolina.</title>
        <authorList>
            <person name="Islam M.S."/>
            <person name="Haque M.S."/>
            <person name="Islam M.M."/>
            <person name="Emdad E.M."/>
            <person name="Halim A."/>
            <person name="Hossen Q.M.M."/>
            <person name="Hossain M.Z."/>
            <person name="Ahmed B."/>
            <person name="Rahim S."/>
            <person name="Rahman M.S."/>
            <person name="Alam M.M."/>
            <person name="Hou S."/>
            <person name="Wan X."/>
            <person name="Saito J.A."/>
            <person name="Alam M."/>
        </authorList>
    </citation>
    <scope>NUCLEOTIDE SEQUENCE [LARGE SCALE GENOMIC DNA]</scope>
    <source>
        <strain evidence="2 3">MS6</strain>
    </source>
</reference>
<dbReference type="VEuPathDB" id="FungiDB:MPH_08728"/>
<sequence>MKQIACRLVKKGGECSTRALLAETTMLRKAVKGRSLAREPLPPLFGFFLSPHGAMHSRRSPHDGPGSFAQGSCWGGRQYENPRQHAQTMDGTMVRNLPNVWYPFSFFAPRTHRSNPSKLSPIGTCHSNV</sequence>
<comment type="caution">
    <text evidence="2">The sequence shown here is derived from an EMBL/GenBank/DDBJ whole genome shotgun (WGS) entry which is preliminary data.</text>
</comment>
<protein>
    <submittedName>
        <fullName evidence="2">Uncharacterized protein</fullName>
    </submittedName>
</protein>
<dbReference type="AlphaFoldDB" id="K2RHN5"/>
<accession>K2RHN5</accession>
<dbReference type="InParanoid" id="K2RHN5"/>
<dbReference type="EMBL" id="AHHD01000373">
    <property type="protein sequence ID" value="EKG14113.1"/>
    <property type="molecule type" value="Genomic_DNA"/>
</dbReference>
<dbReference type="Proteomes" id="UP000007129">
    <property type="component" value="Unassembled WGS sequence"/>
</dbReference>
<organism evidence="2 3">
    <name type="scientific">Macrophomina phaseolina (strain MS6)</name>
    <name type="common">Charcoal rot fungus</name>
    <dbReference type="NCBI Taxonomy" id="1126212"/>
    <lineage>
        <taxon>Eukaryota</taxon>
        <taxon>Fungi</taxon>
        <taxon>Dikarya</taxon>
        <taxon>Ascomycota</taxon>
        <taxon>Pezizomycotina</taxon>
        <taxon>Dothideomycetes</taxon>
        <taxon>Dothideomycetes incertae sedis</taxon>
        <taxon>Botryosphaeriales</taxon>
        <taxon>Botryosphaeriaceae</taxon>
        <taxon>Macrophomina</taxon>
    </lineage>
</organism>
<name>K2RHN5_MACPH</name>
<proteinExistence type="predicted"/>
<evidence type="ECO:0000313" key="2">
    <source>
        <dbReference type="EMBL" id="EKG14113.1"/>
    </source>
</evidence>
<evidence type="ECO:0000313" key="3">
    <source>
        <dbReference type="Proteomes" id="UP000007129"/>
    </source>
</evidence>
<dbReference type="HOGENOM" id="CLU_1949236_0_0_1"/>